<accession>A0A8H8P2R3</accession>
<feature type="compositionally biased region" description="Polar residues" evidence="1">
    <location>
        <begin position="264"/>
        <end position="273"/>
    </location>
</feature>
<evidence type="ECO:0000313" key="3">
    <source>
        <dbReference type="Proteomes" id="UP000650533"/>
    </source>
</evidence>
<gene>
    <name evidence="2" type="ORF">RhiXN_11528</name>
</gene>
<evidence type="ECO:0000313" key="2">
    <source>
        <dbReference type="EMBL" id="QRW24616.1"/>
    </source>
</evidence>
<dbReference type="RefSeq" id="XP_043184853.1">
    <property type="nucleotide sequence ID" value="XM_043331343.1"/>
</dbReference>
<name>A0A8H8P2R3_9AGAM</name>
<dbReference type="AlphaFoldDB" id="A0A8H8P2R3"/>
<reference evidence="2" key="1">
    <citation type="submission" date="2020-05" db="EMBL/GenBank/DDBJ databases">
        <title>Evolutionary and genomic comparisons of hybrid uninucleate and nonhybrid Rhizoctonia fungi.</title>
        <authorList>
            <person name="Li C."/>
            <person name="Chen X."/>
        </authorList>
    </citation>
    <scope>NUCLEOTIDE SEQUENCE</scope>
    <source>
        <strain evidence="2">AG-1 IA</strain>
    </source>
</reference>
<proteinExistence type="predicted"/>
<sequence>MLSPSTAAPPMMMFARFRRDDAGDILPPLPGTEVGPDHSLWEPRRRNRWCYAWRRSRPIPNAPGTGSGSGESGNRSATVWGQQASKACHCTNAKSGSLLLYEEGGRGVGGRRGFAVYSQDPCLDRVSTTTELLDRARSARSMIANLDPEADASSLTAPVPVPNFVRMRVDDACARTSFGFVCGGDRGVISRQRHRTCTRPSRNSLVRRSKRLVRVRAKTARPARRLILGSQIPLCKGSKNVPRRHPARPVGEIVSAHSNPIRPGSSSINSGSR</sequence>
<dbReference type="GeneID" id="67033806"/>
<dbReference type="EMBL" id="CP059669">
    <property type="protein sequence ID" value="QRW24616.1"/>
    <property type="molecule type" value="Genomic_DNA"/>
</dbReference>
<protein>
    <submittedName>
        <fullName evidence="2">Uncharacterized protein</fullName>
    </submittedName>
</protein>
<evidence type="ECO:0000256" key="1">
    <source>
        <dbReference type="SAM" id="MobiDB-lite"/>
    </source>
</evidence>
<dbReference type="KEGG" id="rsx:RhiXN_11528"/>
<organism evidence="2 3">
    <name type="scientific">Rhizoctonia solani</name>
    <dbReference type="NCBI Taxonomy" id="456999"/>
    <lineage>
        <taxon>Eukaryota</taxon>
        <taxon>Fungi</taxon>
        <taxon>Dikarya</taxon>
        <taxon>Basidiomycota</taxon>
        <taxon>Agaricomycotina</taxon>
        <taxon>Agaricomycetes</taxon>
        <taxon>Cantharellales</taxon>
        <taxon>Ceratobasidiaceae</taxon>
        <taxon>Rhizoctonia</taxon>
    </lineage>
</organism>
<feature type="region of interest" description="Disordered" evidence="1">
    <location>
        <begin position="237"/>
        <end position="273"/>
    </location>
</feature>
<dbReference type="Proteomes" id="UP000650533">
    <property type="component" value="Chromosome 12"/>
</dbReference>